<dbReference type="Pfam" id="PF02391">
    <property type="entry name" value="MoaE"/>
    <property type="match status" value="1"/>
</dbReference>
<dbReference type="SUPFAM" id="SSF54690">
    <property type="entry name" value="Molybdopterin synthase subunit MoaE"/>
    <property type="match status" value="1"/>
</dbReference>
<gene>
    <name evidence="1" type="ORF">ACFPJ6_09050</name>
</gene>
<proteinExistence type="predicted"/>
<dbReference type="InterPro" id="IPR003448">
    <property type="entry name" value="Mopterin_biosynth_MoaE"/>
</dbReference>
<dbReference type="RefSeq" id="WP_340270796.1">
    <property type="nucleotide sequence ID" value="NZ_JBBEOG010000008.1"/>
</dbReference>
<keyword evidence="2" id="KW-1185">Reference proteome</keyword>
<dbReference type="PANTHER" id="PTHR23404">
    <property type="entry name" value="MOLYBDOPTERIN SYNTHASE RELATED"/>
    <property type="match status" value="1"/>
</dbReference>
<name>A0ABW0GM14_9MICO</name>
<dbReference type="EMBL" id="JBHSLD010000007">
    <property type="protein sequence ID" value="MFC5380937.1"/>
    <property type="molecule type" value="Genomic_DNA"/>
</dbReference>
<sequence length="152" mass="15190">MGVACRVVRAEVSEQPIGAADLADLVAGPGAGAVVTFDGVVRDHDTPGRGRVTLLDYEAHPSADDVVGAVAAGVAAASGASALAVVHRVGPLRVGDCALAVAVAAAHRGEAFATAARLVDVVKAELPVWKHQHFADGSDEWVGLGGLDTTPG</sequence>
<dbReference type="Gene3D" id="3.90.1170.40">
    <property type="entry name" value="Molybdopterin biosynthesis MoaE subunit"/>
    <property type="match status" value="1"/>
</dbReference>
<organism evidence="1 2">
    <name type="scientific">Aquipuribacter nitratireducens</name>
    <dbReference type="NCBI Taxonomy" id="650104"/>
    <lineage>
        <taxon>Bacteria</taxon>
        <taxon>Bacillati</taxon>
        <taxon>Actinomycetota</taxon>
        <taxon>Actinomycetes</taxon>
        <taxon>Micrococcales</taxon>
        <taxon>Intrasporangiaceae</taxon>
        <taxon>Aquipuribacter</taxon>
    </lineage>
</organism>
<dbReference type="InterPro" id="IPR036563">
    <property type="entry name" value="MoaE_sf"/>
</dbReference>
<comment type="caution">
    <text evidence="1">The sequence shown here is derived from an EMBL/GenBank/DDBJ whole genome shotgun (WGS) entry which is preliminary data.</text>
</comment>
<evidence type="ECO:0000313" key="2">
    <source>
        <dbReference type="Proteomes" id="UP001596122"/>
    </source>
</evidence>
<accession>A0ABW0GM14</accession>
<reference evidence="2" key="1">
    <citation type="journal article" date="2019" name="Int. J. Syst. Evol. Microbiol.">
        <title>The Global Catalogue of Microorganisms (GCM) 10K type strain sequencing project: providing services to taxonomists for standard genome sequencing and annotation.</title>
        <authorList>
            <consortium name="The Broad Institute Genomics Platform"/>
            <consortium name="The Broad Institute Genome Sequencing Center for Infectious Disease"/>
            <person name="Wu L."/>
            <person name="Ma J."/>
        </authorList>
    </citation>
    <scope>NUCLEOTIDE SEQUENCE [LARGE SCALE GENOMIC DNA]</scope>
    <source>
        <strain evidence="2">CCUG 43114</strain>
    </source>
</reference>
<dbReference type="Proteomes" id="UP001596122">
    <property type="component" value="Unassembled WGS sequence"/>
</dbReference>
<protein>
    <submittedName>
        <fullName evidence="1">Molybdenum cofactor biosynthesis protein MoaE</fullName>
    </submittedName>
</protein>
<evidence type="ECO:0000313" key="1">
    <source>
        <dbReference type="EMBL" id="MFC5380937.1"/>
    </source>
</evidence>